<evidence type="ECO:0000313" key="4">
    <source>
        <dbReference type="EMBL" id="CAG5125877.1"/>
    </source>
</evidence>
<accession>A0A8S3Z8I9</accession>
<feature type="region of interest" description="Disordered" evidence="2">
    <location>
        <begin position="280"/>
        <end position="307"/>
    </location>
</feature>
<dbReference type="OrthoDB" id="10020956at2759"/>
<feature type="region of interest" description="Disordered" evidence="2">
    <location>
        <begin position="964"/>
        <end position="999"/>
    </location>
</feature>
<feature type="region of interest" description="Disordered" evidence="2">
    <location>
        <begin position="582"/>
        <end position="615"/>
    </location>
</feature>
<dbReference type="PROSITE" id="PS50157">
    <property type="entry name" value="ZINC_FINGER_C2H2_2"/>
    <property type="match status" value="4"/>
</dbReference>
<evidence type="ECO:0000256" key="1">
    <source>
        <dbReference type="PROSITE-ProRule" id="PRU00042"/>
    </source>
</evidence>
<feature type="domain" description="C2H2-type" evidence="3">
    <location>
        <begin position="1088"/>
        <end position="1116"/>
    </location>
</feature>
<gene>
    <name evidence="4" type="ORF">CUNI_LOCUS11435</name>
</gene>
<dbReference type="PANTHER" id="PTHR21190:SF1">
    <property type="entry name" value="GH10077P"/>
    <property type="match status" value="1"/>
</dbReference>
<dbReference type="InterPro" id="IPR013087">
    <property type="entry name" value="Znf_C2H2_type"/>
</dbReference>
<dbReference type="EMBL" id="CAJHNH020002191">
    <property type="protein sequence ID" value="CAG5125877.1"/>
    <property type="molecule type" value="Genomic_DNA"/>
</dbReference>
<evidence type="ECO:0000259" key="3">
    <source>
        <dbReference type="PROSITE" id="PS50157"/>
    </source>
</evidence>
<dbReference type="Gene3D" id="3.30.160.60">
    <property type="entry name" value="Classic Zinc Finger"/>
    <property type="match status" value="3"/>
</dbReference>
<feature type="compositionally biased region" description="Polar residues" evidence="2">
    <location>
        <begin position="292"/>
        <end position="302"/>
    </location>
</feature>
<keyword evidence="1" id="KW-0863">Zinc-finger</keyword>
<dbReference type="SMART" id="SM00355">
    <property type="entry name" value="ZnF_C2H2"/>
    <property type="match status" value="13"/>
</dbReference>
<keyword evidence="1" id="KW-0862">Zinc</keyword>
<feature type="compositionally biased region" description="Polar residues" evidence="2">
    <location>
        <begin position="28"/>
        <end position="42"/>
    </location>
</feature>
<feature type="region of interest" description="Disordered" evidence="2">
    <location>
        <begin position="141"/>
        <end position="191"/>
    </location>
</feature>
<proteinExistence type="predicted"/>
<evidence type="ECO:0000256" key="2">
    <source>
        <dbReference type="SAM" id="MobiDB-lite"/>
    </source>
</evidence>
<feature type="compositionally biased region" description="Low complexity" evidence="2">
    <location>
        <begin position="502"/>
        <end position="523"/>
    </location>
</feature>
<organism evidence="4 5">
    <name type="scientific">Candidula unifasciata</name>
    <dbReference type="NCBI Taxonomy" id="100452"/>
    <lineage>
        <taxon>Eukaryota</taxon>
        <taxon>Metazoa</taxon>
        <taxon>Spiralia</taxon>
        <taxon>Lophotrochozoa</taxon>
        <taxon>Mollusca</taxon>
        <taxon>Gastropoda</taxon>
        <taxon>Heterobranchia</taxon>
        <taxon>Euthyneura</taxon>
        <taxon>Panpulmonata</taxon>
        <taxon>Eupulmonata</taxon>
        <taxon>Stylommatophora</taxon>
        <taxon>Helicina</taxon>
        <taxon>Helicoidea</taxon>
        <taxon>Geomitridae</taxon>
        <taxon>Candidula</taxon>
    </lineage>
</organism>
<name>A0A8S3Z8I9_9EUPU</name>
<feature type="region of interest" description="Disordered" evidence="2">
    <location>
        <begin position="1119"/>
        <end position="1140"/>
    </location>
</feature>
<keyword evidence="5" id="KW-1185">Reference proteome</keyword>
<protein>
    <recommendedName>
        <fullName evidence="3">C2H2-type domain-containing protein</fullName>
    </recommendedName>
</protein>
<dbReference type="PANTHER" id="PTHR21190">
    <property type="entry name" value="GH10077P"/>
    <property type="match status" value="1"/>
</dbReference>
<feature type="region of interest" description="Disordered" evidence="2">
    <location>
        <begin position="1"/>
        <end position="42"/>
    </location>
</feature>
<dbReference type="PROSITE" id="PS00028">
    <property type="entry name" value="ZINC_FINGER_C2H2_1"/>
    <property type="match status" value="10"/>
</dbReference>
<feature type="domain" description="C2H2-type" evidence="3">
    <location>
        <begin position="539"/>
        <end position="567"/>
    </location>
</feature>
<dbReference type="Proteomes" id="UP000678393">
    <property type="component" value="Unassembled WGS sequence"/>
</dbReference>
<dbReference type="Pfam" id="PF00096">
    <property type="entry name" value="zf-C2H2"/>
    <property type="match status" value="1"/>
</dbReference>
<feature type="compositionally biased region" description="Polar residues" evidence="2">
    <location>
        <begin position="970"/>
        <end position="996"/>
    </location>
</feature>
<comment type="caution">
    <text evidence="4">The sequence shown here is derived from an EMBL/GenBank/DDBJ whole genome shotgun (WGS) entry which is preliminary data.</text>
</comment>
<sequence length="1413" mass="155451">MKSSRRKQTTPNRVAAGSGVSDLLGVITMNTSDNGTEGVQISNGSVSIGQLTSSDSSDSEQPLNMHVSTHAWPHCSKAFSNKEELQDHQIDIHRVGGKKLRMEDPVDNFPTVYHRLGHELQESTDLPVTNGHLENELSPVAAAADSTSSPSGTPQTSYLSAAEKPTEELSYSETLQPPPSTPSKMSKEANGEMVNGKSDRIFHMDAYCELCDREFCNKYFLKTHKANKHGIYEDNSPPANNVPLPFPGLMIPQDPLVSLNFSMDSLKPPSSEPLMHWPFKLEPPQHAKKPESPSSVKSTDNSIPLFPMSLPGLESPKALTNKSSSNNYNMGNIANSTSSSISSNYPTSTSILTTITNSIKKEASSSTTPQTNDPSMEDYCHICQKHFCNKYYLKKHKQDVHGIIPENPPSTSNKRSRSSLLDLPPNHMMLPQPFASLAGMHGLPGMPGLPNMSSIPHGMMVINPYSLPPVAIIPAGSLMPGQQLPPHSHPIISQPMSITSLPDSALLPSAPPTSSSASTANSADYSPNRPSPNAQEGGVHCSICSKEFCNEFYLQIHKESKHGMRKEHGDGQWSNSVALLKESRQESPTTTCSITKHEPSTGQKRSPVDSASSGEGSPIFCNLCSKEFTNKYIFRIHRIHDHGLNELMDPMLMGNNGMLHKEDVMRSMNETLMLMTAGASPLNHISNFGLPHLNKPQESAVCDICNKQMANLYFLRLHKFHVHGIDPNANDKCETKPPNSPVLSMSKSITPTSSGSLSVNSASQPLNLAHHHRKSPMLPFLPPKMDFKDMPPFADFGRDFKSYRDVPSFLTETFNHELFARSQSQSRHLDLNFFGLPPLGKLPSDDSLKMNFDPEAYCEICKKGILDAISSSTANINGIKSDAISSSMARGSGSDIIYSMSPLKPTISTSSSSSTSLGAGKSHEMLDKSSWRWKQPINSSRVICDICNKEVCNRYFLRTHKQKKHGIAPSSHSPNVSTSGSPVASDCDTASNASSQPDEKLFRMDTFAPQIMSLPSSERQLEKFRTQSPNFGEEKEDIAFNNNVEQCETCNICNRRFKNLNWLKDHIVKEHSNNEALDMRSKSSHRLYTCQVCGTDFKTELSVQLHLIQEHNARVTLETDEPQVPTEEASLPNGDGNSSKVAELSGRWTLKKKLSTHRRLKKYVCTRCGFDSHWLSSLLDHEMNEHGIISGTDPVFSCKSCHSSLPSSSALSAHLVIVHGFTSEDALHEVNRTEPAVPNNFKCAHCSAVFPTRSWGMAHVRHVHIRSRRDLAVKNSFEKSLLRCPSCPFKTHFSFRLQRHVKYRHRNNLRFPHSVYPSLSSCISTQGSFPKLASVPSTTTASREDSVLGTAIYKSIAASILSVPETGRADASAADRDKLLLHNFKLPLGPGSAEPAPFKFTNQTSVSSAMVGL</sequence>
<evidence type="ECO:0000313" key="5">
    <source>
        <dbReference type="Proteomes" id="UP000678393"/>
    </source>
</evidence>
<feature type="compositionally biased region" description="Low complexity" evidence="2">
    <location>
        <begin position="146"/>
        <end position="157"/>
    </location>
</feature>
<feature type="region of interest" description="Disordered" evidence="2">
    <location>
        <begin position="502"/>
        <end position="537"/>
    </location>
</feature>
<keyword evidence="1" id="KW-0479">Metal-binding</keyword>
<feature type="domain" description="C2H2-type" evidence="3">
    <location>
        <begin position="1048"/>
        <end position="1076"/>
    </location>
</feature>
<dbReference type="GO" id="GO:0008270">
    <property type="term" value="F:zinc ion binding"/>
    <property type="evidence" value="ECO:0007669"/>
    <property type="project" value="UniProtKB-KW"/>
</dbReference>
<feature type="compositionally biased region" description="Polar residues" evidence="2">
    <location>
        <begin position="586"/>
        <end position="615"/>
    </location>
</feature>
<feature type="domain" description="C2H2-type" evidence="3">
    <location>
        <begin position="1241"/>
        <end position="1269"/>
    </location>
</feature>
<reference evidence="4" key="1">
    <citation type="submission" date="2021-04" db="EMBL/GenBank/DDBJ databases">
        <authorList>
            <consortium name="Molecular Ecology Group"/>
        </authorList>
    </citation>
    <scope>NUCLEOTIDE SEQUENCE</scope>
</reference>